<comment type="caution">
    <text evidence="2">The sequence shown here is derived from an EMBL/GenBank/DDBJ whole genome shotgun (WGS) entry which is preliminary data.</text>
</comment>
<dbReference type="AlphaFoldDB" id="A0AAV6JTZ9"/>
<protein>
    <submittedName>
        <fullName evidence="2">Uncharacterized protein</fullName>
    </submittedName>
</protein>
<feature type="region of interest" description="Disordered" evidence="1">
    <location>
        <begin position="120"/>
        <end position="141"/>
    </location>
</feature>
<evidence type="ECO:0000313" key="2">
    <source>
        <dbReference type="EMBL" id="KAG5543630.1"/>
    </source>
</evidence>
<proteinExistence type="predicted"/>
<keyword evidence="3" id="KW-1185">Reference proteome</keyword>
<dbReference type="EMBL" id="JACTNZ010000006">
    <property type="protein sequence ID" value="KAG5543630.1"/>
    <property type="molecule type" value="Genomic_DNA"/>
</dbReference>
<evidence type="ECO:0000256" key="1">
    <source>
        <dbReference type="SAM" id="MobiDB-lite"/>
    </source>
</evidence>
<sequence>MTKVTDIIDANGQWDLNLIDEDDENGEWTIRVSLPHVVHSPSSSSSFYGNDKSEDIIDASGQWDLTPIDEDYEDVKLIDMIFNASIKSKSLGWCCSIANHKMIASTPQAMATVGRTRCRRRNTTKRMPTGSSKSNSYYLQS</sequence>
<accession>A0AAV6JTZ9</accession>
<dbReference type="Proteomes" id="UP000823749">
    <property type="component" value="Chromosome 6"/>
</dbReference>
<gene>
    <name evidence="2" type="ORF">RHGRI_016397</name>
</gene>
<reference evidence="2 3" key="1">
    <citation type="submission" date="2020-08" db="EMBL/GenBank/DDBJ databases">
        <title>Plant Genome Project.</title>
        <authorList>
            <person name="Zhang R.-G."/>
        </authorList>
    </citation>
    <scope>NUCLEOTIDE SEQUENCE [LARGE SCALE GENOMIC DNA]</scope>
    <source>
        <strain evidence="2">WSP0</strain>
        <tissue evidence="2">Leaf</tissue>
    </source>
</reference>
<organism evidence="2 3">
    <name type="scientific">Rhododendron griersonianum</name>
    <dbReference type="NCBI Taxonomy" id="479676"/>
    <lineage>
        <taxon>Eukaryota</taxon>
        <taxon>Viridiplantae</taxon>
        <taxon>Streptophyta</taxon>
        <taxon>Embryophyta</taxon>
        <taxon>Tracheophyta</taxon>
        <taxon>Spermatophyta</taxon>
        <taxon>Magnoliopsida</taxon>
        <taxon>eudicotyledons</taxon>
        <taxon>Gunneridae</taxon>
        <taxon>Pentapetalae</taxon>
        <taxon>asterids</taxon>
        <taxon>Ericales</taxon>
        <taxon>Ericaceae</taxon>
        <taxon>Ericoideae</taxon>
        <taxon>Rhodoreae</taxon>
        <taxon>Rhododendron</taxon>
    </lineage>
</organism>
<name>A0AAV6JTZ9_9ERIC</name>
<evidence type="ECO:0000313" key="3">
    <source>
        <dbReference type="Proteomes" id="UP000823749"/>
    </source>
</evidence>
<feature type="compositionally biased region" description="Polar residues" evidence="1">
    <location>
        <begin position="129"/>
        <end position="141"/>
    </location>
</feature>